<feature type="compositionally biased region" description="Low complexity" evidence="6">
    <location>
        <begin position="1706"/>
        <end position="1722"/>
    </location>
</feature>
<dbReference type="PROSITE" id="PS51650">
    <property type="entry name" value="C2_DOCK"/>
    <property type="match status" value="1"/>
</dbReference>
<dbReference type="SUPFAM" id="SSF50044">
    <property type="entry name" value="SH3-domain"/>
    <property type="match status" value="1"/>
</dbReference>
<dbReference type="GO" id="GO:0005085">
    <property type="term" value="F:guanyl-nucleotide exchange factor activity"/>
    <property type="evidence" value="ECO:0007669"/>
    <property type="project" value="UniProtKB-KW"/>
</dbReference>
<dbReference type="Pfam" id="PF16172">
    <property type="entry name" value="DOCK_N"/>
    <property type="match status" value="1"/>
</dbReference>
<dbReference type="GO" id="GO:0031267">
    <property type="term" value="F:small GTPase binding"/>
    <property type="evidence" value="ECO:0007669"/>
    <property type="project" value="TreeGrafter"/>
</dbReference>
<protein>
    <recommendedName>
        <fullName evidence="11">Dedicator of cytokinesis protein 1</fullName>
    </recommendedName>
</protein>
<dbReference type="InterPro" id="IPR043161">
    <property type="entry name" value="DOCK_C_lobe_A"/>
</dbReference>
<keyword evidence="3" id="KW-0597">Phosphoprotein</keyword>
<evidence type="ECO:0000256" key="5">
    <source>
        <dbReference type="PROSITE-ProRule" id="PRU00983"/>
    </source>
</evidence>
<feature type="region of interest" description="Disordered" evidence="6">
    <location>
        <begin position="1808"/>
        <end position="1909"/>
    </location>
</feature>
<feature type="compositionally biased region" description="Polar residues" evidence="6">
    <location>
        <begin position="1868"/>
        <end position="1882"/>
    </location>
</feature>
<dbReference type="Gene3D" id="1.25.40.410">
    <property type="match status" value="1"/>
</dbReference>
<dbReference type="InterPro" id="IPR026791">
    <property type="entry name" value="DOCK"/>
</dbReference>
<evidence type="ECO:0000256" key="6">
    <source>
        <dbReference type="SAM" id="MobiDB-lite"/>
    </source>
</evidence>
<dbReference type="InterPro" id="IPR046769">
    <property type="entry name" value="DOCKER_Lobe_A"/>
</dbReference>
<dbReference type="Gene3D" id="2.60.40.150">
    <property type="entry name" value="C2 domain"/>
    <property type="match status" value="1"/>
</dbReference>
<feature type="compositionally biased region" description="Polar residues" evidence="6">
    <location>
        <begin position="1729"/>
        <end position="1755"/>
    </location>
</feature>
<name>A0A484BH23_DRONA</name>
<dbReference type="InterPro" id="IPR042455">
    <property type="entry name" value="DOCK_N_sub1"/>
</dbReference>
<evidence type="ECO:0000313" key="10">
    <source>
        <dbReference type="Proteomes" id="UP000295192"/>
    </source>
</evidence>
<dbReference type="OrthoDB" id="18896at2759"/>
<comment type="similarity">
    <text evidence="5">Belongs to the DOCK family.</text>
</comment>
<dbReference type="Gene3D" id="1.20.58.740">
    <property type="match status" value="1"/>
</dbReference>
<dbReference type="InterPro" id="IPR035892">
    <property type="entry name" value="C2_domain_sf"/>
</dbReference>
<dbReference type="GO" id="GO:0007520">
    <property type="term" value="P:myoblast fusion"/>
    <property type="evidence" value="ECO:0007669"/>
    <property type="project" value="TreeGrafter"/>
</dbReference>
<dbReference type="FunFam" id="1.20.58.740:FF:000004">
    <property type="entry name" value="Dedicator of cytokinesis protein 1"/>
    <property type="match status" value="1"/>
</dbReference>
<dbReference type="STRING" id="7232.A0A484BH23"/>
<dbReference type="CDD" id="cd11872">
    <property type="entry name" value="SH3_DOCK_AB"/>
    <property type="match status" value="1"/>
</dbReference>
<dbReference type="GO" id="GO:0016477">
    <property type="term" value="P:cell migration"/>
    <property type="evidence" value="ECO:0007669"/>
    <property type="project" value="TreeGrafter"/>
</dbReference>
<evidence type="ECO:0000256" key="1">
    <source>
        <dbReference type="ARBA" id="ARBA00004496"/>
    </source>
</evidence>
<comment type="subcellular location">
    <subcellularLocation>
        <location evidence="1">Cytoplasm</location>
    </subcellularLocation>
</comment>
<dbReference type="PANTHER" id="PTHR45653">
    <property type="entry name" value="DEDICATOR OF CYTOKINESIS"/>
    <property type="match status" value="1"/>
</dbReference>
<dbReference type="Pfam" id="PF20421">
    <property type="entry name" value="DHR-2_Lobe_C"/>
    <property type="match status" value="1"/>
</dbReference>
<dbReference type="InterPro" id="IPR043162">
    <property type="entry name" value="DOCK_C_lobe_C"/>
</dbReference>
<dbReference type="Gene3D" id="2.30.30.40">
    <property type="entry name" value="SH3 Domains"/>
    <property type="match status" value="1"/>
</dbReference>
<keyword evidence="10" id="KW-1185">Reference proteome</keyword>
<dbReference type="Pfam" id="PF14429">
    <property type="entry name" value="DOCK-C2"/>
    <property type="match status" value="1"/>
</dbReference>
<accession>A0A484BH23</accession>
<reference evidence="9 10" key="1">
    <citation type="journal article" date="2019" name="J. Hered.">
        <title>An Improved Genome Assembly for Drosophila navojoa, the Basal Species in the mojavensis Cluster.</title>
        <authorList>
            <person name="Vanderlinde T."/>
            <person name="Dupim E.G."/>
            <person name="Nazario-Yepiz N.O."/>
            <person name="Carvalho A.B."/>
        </authorList>
    </citation>
    <scope>NUCLEOTIDE SEQUENCE [LARGE SCALE GENOMIC DNA]</scope>
    <source>
        <strain evidence="9">Navoj_Jal97</strain>
        <tissue evidence="9">Whole organism</tissue>
    </source>
</reference>
<dbReference type="PANTHER" id="PTHR45653:SF10">
    <property type="entry name" value="MYOBLAST CITY, ISOFORM B"/>
    <property type="match status" value="1"/>
</dbReference>
<dbReference type="Gene3D" id="1.20.1270.350">
    <property type="entry name" value="Dedicator of cytokinesis N-terminal subdomain"/>
    <property type="match status" value="1"/>
</dbReference>
<gene>
    <name evidence="9" type="ORF">AWZ03_005991</name>
</gene>
<dbReference type="InterPro" id="IPR056372">
    <property type="entry name" value="TPR_DOCK"/>
</dbReference>
<evidence type="ECO:0000313" key="9">
    <source>
        <dbReference type="EMBL" id="TDG47552.1"/>
    </source>
</evidence>
<dbReference type="PROSITE" id="PS51651">
    <property type="entry name" value="DOCKER"/>
    <property type="match status" value="1"/>
</dbReference>
<dbReference type="Proteomes" id="UP000295192">
    <property type="component" value="Unassembled WGS sequence"/>
</dbReference>
<dbReference type="Pfam" id="PF20422">
    <property type="entry name" value="DHR-2_Lobe_B"/>
    <property type="match status" value="1"/>
</dbReference>
<dbReference type="InterPro" id="IPR027007">
    <property type="entry name" value="C2_DOCK-type_domain"/>
</dbReference>
<evidence type="ECO:0000256" key="3">
    <source>
        <dbReference type="ARBA" id="ARBA00022553"/>
    </source>
</evidence>
<evidence type="ECO:0000259" key="7">
    <source>
        <dbReference type="PROSITE" id="PS51650"/>
    </source>
</evidence>
<dbReference type="InterPro" id="IPR046773">
    <property type="entry name" value="DOCKER_Lobe_C"/>
</dbReference>
<evidence type="ECO:0000256" key="4">
    <source>
        <dbReference type="ARBA" id="ARBA00022658"/>
    </source>
</evidence>
<dbReference type="Pfam" id="PF23554">
    <property type="entry name" value="TPR_DOCK"/>
    <property type="match status" value="1"/>
</dbReference>
<dbReference type="GO" id="GO:0005886">
    <property type="term" value="C:plasma membrane"/>
    <property type="evidence" value="ECO:0007669"/>
    <property type="project" value="TreeGrafter"/>
</dbReference>
<feature type="region of interest" description="Disordered" evidence="6">
    <location>
        <begin position="1705"/>
        <end position="1779"/>
    </location>
</feature>
<dbReference type="InterPro" id="IPR036028">
    <property type="entry name" value="SH3-like_dom_sf"/>
</dbReference>
<keyword evidence="4" id="KW-0344">Guanine-nucleotide releasing factor</keyword>
<sequence length="1986" mass="227574">MFTCCPALAKGGAAVGGGVELHPAANNGSYTILAIERKPHRLNLDVGDAVIILKETTHWYYGYKQKEKQIRGIFPKSYVHLCEYTIVNGEYCIQRTDIVEEITKVMLEWGVIAKRYFLTTNPDFQKIRRKMNELNNNRAALISGNLPLDEMRKVKLQATAQIDTGNRLLGLDMVVRDESGDILDTNSICSTELYEKHVYAVQRIEKANRLSSDRETQRTHNKYSHNILLHVNAFVCKFQEDSDLLFTLFNGDTHKPISENYVVKWSRTGVARDIDQFDNNRVLFTDLSRSDLSISKMYLVCYAIRIGSMEMKDSMESKRTSMNIANSVLTAASRKHSQLSVNSNGSSGSTSEYMMRRPFGVACKDLTPIISKPEEFRGNLDLPFIMCEKDTLDGTLRKLIANKDIGKIESKMAVTFEVLRGDIKQIKEDFPRLVHTNVPVARKMGFPEVILPGDVRNDLYLTICSGEFARIAKTSEKNVEVTVCVANEQGQLVPGVMSIGAGHPPIDEYKSVVYYHDDKPKWQETFKIHVPIEEFKQCHLRFTLKHRSSNEQKDRSEKPFGLSYVRLMQANGTTIPQGQHVLAVYKIDHKKYDKTMGNSYMELPATTAELMGAKPSIAGLSLLPKDQFTIDVNLCSTKLTQSVSLLGLLHWSAHKERLEQSLNALSTVPGEEVVKFLQDILDALFNILVENDNPEKYDQLVFMSIIHLIETVSDLKYQHFLTVLDVYINESFSATLAYTKLMDVLQRNIRDAITPSEKSADGIEHEESPAVRRLYKTTRYLHYVMKFVIRSRVLYAAMNCNNDYVDFATRLQELLKMFIDMIGCPSNLLKSEGALLKNLHIIATDLMEVFDHVHLSISIVDILKKFPPRRLTQSKMGCIKDFVDTKLFSSPTCRAILLPVFCKHIKDHLESKEEIAECINIMNNIMKLIYRPDVGPTHNDVRDIMIILLRPVMKAAHSLDRDTGVVGQFFAIMLGILQRLDAQHYKYFVNDLHQHGELKDFVIEILLVFEELVSPHQKPVFPRDWMDMIMHQNTVILGALQQLSMVITDYFLCPVFDKQIWSNFFQCSIAFLVQSPLQLNDFNDNKRQIVFARYRDIRKDTAKEIRKMWFQLGKHKPKFVPQLVEPILEMSMIPETDLRRETIPIFFDMMQCEYYSSRLELESYGDTKNNNAHYKGNFSEFKTAMIEKLDILIGAGKGDTEYKELFKTIMLEYCTAHSTLNVDGTSFVNMVTKLMDKLLEYRCIIQDESKENRMACTFSLLQFYSEVDLKEMYIRYVYKLCALHMEFENYTEAAFTLKLHMDLLHWTDAELSPQLRSYRHGSCRTHRELKEALYFEIMEYFDRGKQWECAITMCKILAQQYEEEVYDYIKLAELLKRMAQFFEKIVKELRHTSEYFRVCFYGLGFPRLLRNKVYIFRGKEYERHSDFCSRMLVQHPQAELMQTLEAPGEDITNSDGQYIQVNKVEPIMDAAFSKFNDKIISNEIVKYFTFNNVQKFQFSRPFRDSSGGGNMDDVRNLWLERTELITQYPLPGILRWFPVVDTHTFKISPIKRAVEIMKETNKDIRQLVILHQHDPNLHINPLSMKLNGIVDPAVMGGFAKYEEAFLTDEYLLQHPDDKDLVEELKELIAMQIPLLECAIRLHRQKAPESLKALQDHLEVCFADMQHHVESRYGRKSCDLQVDRDSVIMRRTSSFLPAIFDGSNNRLSETSMGSSDSGLSKSTFLPRPPTSSIKSTLASLSFNTRPSLGHTPSTKGNKNKEKPAKRRSMKKDRDVLSLPVANSQWYTPPLTTITSTPEKEINTSINSLASASNSSLNGPKTPDPRVLTEELTPKRPLRSEKEKERRLSRPVSIPTPSASIKNFADIRSLSESSNRNSVETTDSTSEEDILPPPLPAKTRDSTDFSSLTHSLDWNPNGYTMLNVLSSNTSTNSSISISTTTMTKTSITNATYEYVEATNFGLPSISDASKPRPPTPPPKPSRHSKHIP</sequence>
<dbReference type="CDD" id="cd08694">
    <property type="entry name" value="C2_Dock-A"/>
    <property type="match status" value="1"/>
</dbReference>
<dbReference type="InterPro" id="IPR032376">
    <property type="entry name" value="DOCK_N"/>
</dbReference>
<dbReference type="OMA" id="LWDNQAF"/>
<feature type="domain" description="C2 DOCK-type" evidence="7">
    <location>
        <begin position="456"/>
        <end position="635"/>
    </location>
</feature>
<evidence type="ECO:0000259" key="8">
    <source>
        <dbReference type="PROSITE" id="PS51651"/>
    </source>
</evidence>
<proteinExistence type="inferred from homology"/>
<dbReference type="GO" id="GO:0005737">
    <property type="term" value="C:cytoplasm"/>
    <property type="evidence" value="ECO:0007669"/>
    <property type="project" value="UniProtKB-SubCell"/>
</dbReference>
<evidence type="ECO:0008006" key="11">
    <source>
        <dbReference type="Google" id="ProtNLM"/>
    </source>
</evidence>
<organism evidence="9 10">
    <name type="scientific">Drosophila navojoa</name>
    <name type="common">Fruit fly</name>
    <dbReference type="NCBI Taxonomy" id="7232"/>
    <lineage>
        <taxon>Eukaryota</taxon>
        <taxon>Metazoa</taxon>
        <taxon>Ecdysozoa</taxon>
        <taxon>Arthropoda</taxon>
        <taxon>Hexapoda</taxon>
        <taxon>Insecta</taxon>
        <taxon>Pterygota</taxon>
        <taxon>Neoptera</taxon>
        <taxon>Endopterygota</taxon>
        <taxon>Diptera</taxon>
        <taxon>Brachycera</taxon>
        <taxon>Muscomorpha</taxon>
        <taxon>Ephydroidea</taxon>
        <taxon>Drosophilidae</taxon>
        <taxon>Drosophila</taxon>
    </lineage>
</organism>
<dbReference type="CDD" id="cd11697">
    <property type="entry name" value="DHR2_DOCK_A"/>
    <property type="match status" value="1"/>
</dbReference>
<dbReference type="EMBL" id="LSRL02000042">
    <property type="protein sequence ID" value="TDG47552.1"/>
    <property type="molecule type" value="Genomic_DNA"/>
</dbReference>
<comment type="caution">
    <text evidence="9">The sequence shown here is derived from an EMBL/GenBank/DDBJ whole genome shotgun (WGS) entry which is preliminary data.</text>
</comment>
<keyword evidence="2" id="KW-0963">Cytoplasm</keyword>
<dbReference type="InterPro" id="IPR047026">
    <property type="entry name" value="DOCK1_C2"/>
</dbReference>
<feature type="region of interest" description="Disordered" evidence="6">
    <location>
        <begin position="1960"/>
        <end position="1986"/>
    </location>
</feature>
<feature type="compositionally biased region" description="Basic and acidic residues" evidence="6">
    <location>
        <begin position="1821"/>
        <end position="1846"/>
    </location>
</feature>
<dbReference type="GO" id="GO:0007264">
    <property type="term" value="P:small GTPase-mediated signal transduction"/>
    <property type="evidence" value="ECO:0007669"/>
    <property type="project" value="InterPro"/>
</dbReference>
<evidence type="ECO:0000256" key="2">
    <source>
        <dbReference type="ARBA" id="ARBA00022490"/>
    </source>
</evidence>
<dbReference type="InterPro" id="IPR027357">
    <property type="entry name" value="DOCKER_dom"/>
</dbReference>
<dbReference type="InterPro" id="IPR046770">
    <property type="entry name" value="DOCKER_Lobe_B"/>
</dbReference>
<dbReference type="Pfam" id="PF06920">
    <property type="entry name" value="DHR-2_Lobe_A"/>
    <property type="match status" value="1"/>
</dbReference>
<feature type="domain" description="DOCKER" evidence="8">
    <location>
        <begin position="1264"/>
        <end position="1677"/>
    </location>
</feature>